<gene>
    <name evidence="1" type="ORF">L2E82_06092</name>
</gene>
<dbReference type="Proteomes" id="UP001055811">
    <property type="component" value="Linkage Group LG01"/>
</dbReference>
<reference evidence="2" key="1">
    <citation type="journal article" date="2022" name="Mol. Ecol. Resour.">
        <title>The genomes of chicory, endive, great burdock and yacon provide insights into Asteraceae palaeo-polyploidization history and plant inulin production.</title>
        <authorList>
            <person name="Fan W."/>
            <person name="Wang S."/>
            <person name="Wang H."/>
            <person name="Wang A."/>
            <person name="Jiang F."/>
            <person name="Liu H."/>
            <person name="Zhao H."/>
            <person name="Xu D."/>
            <person name="Zhang Y."/>
        </authorList>
    </citation>
    <scope>NUCLEOTIDE SEQUENCE [LARGE SCALE GENOMIC DNA]</scope>
    <source>
        <strain evidence="2">cv. Punajuju</strain>
    </source>
</reference>
<evidence type="ECO:0000313" key="2">
    <source>
        <dbReference type="Proteomes" id="UP001055811"/>
    </source>
</evidence>
<name>A0ACB9H8K8_CICIN</name>
<accession>A0ACB9H8K8</accession>
<proteinExistence type="predicted"/>
<comment type="caution">
    <text evidence="1">The sequence shown here is derived from an EMBL/GenBank/DDBJ whole genome shotgun (WGS) entry which is preliminary data.</text>
</comment>
<protein>
    <submittedName>
        <fullName evidence="1">Uncharacterized protein</fullName>
    </submittedName>
</protein>
<keyword evidence="2" id="KW-1185">Reference proteome</keyword>
<dbReference type="EMBL" id="CM042009">
    <property type="protein sequence ID" value="KAI3792219.1"/>
    <property type="molecule type" value="Genomic_DNA"/>
</dbReference>
<sequence>MVASHPRNGFILPLLLLFFSQTHTQWLSTFNIQKEISQKSSWQHSTCIDLVILVVLEGRKHWFVLL</sequence>
<evidence type="ECO:0000313" key="1">
    <source>
        <dbReference type="EMBL" id="KAI3792219.1"/>
    </source>
</evidence>
<organism evidence="1 2">
    <name type="scientific">Cichorium intybus</name>
    <name type="common">Chicory</name>
    <dbReference type="NCBI Taxonomy" id="13427"/>
    <lineage>
        <taxon>Eukaryota</taxon>
        <taxon>Viridiplantae</taxon>
        <taxon>Streptophyta</taxon>
        <taxon>Embryophyta</taxon>
        <taxon>Tracheophyta</taxon>
        <taxon>Spermatophyta</taxon>
        <taxon>Magnoliopsida</taxon>
        <taxon>eudicotyledons</taxon>
        <taxon>Gunneridae</taxon>
        <taxon>Pentapetalae</taxon>
        <taxon>asterids</taxon>
        <taxon>campanulids</taxon>
        <taxon>Asterales</taxon>
        <taxon>Asteraceae</taxon>
        <taxon>Cichorioideae</taxon>
        <taxon>Cichorieae</taxon>
        <taxon>Cichoriinae</taxon>
        <taxon>Cichorium</taxon>
    </lineage>
</organism>
<reference evidence="1 2" key="2">
    <citation type="journal article" date="2022" name="Mol. Ecol. Resour.">
        <title>The genomes of chicory, endive, great burdock and yacon provide insights into Asteraceae paleo-polyploidization history and plant inulin production.</title>
        <authorList>
            <person name="Fan W."/>
            <person name="Wang S."/>
            <person name="Wang H."/>
            <person name="Wang A."/>
            <person name="Jiang F."/>
            <person name="Liu H."/>
            <person name="Zhao H."/>
            <person name="Xu D."/>
            <person name="Zhang Y."/>
        </authorList>
    </citation>
    <scope>NUCLEOTIDE SEQUENCE [LARGE SCALE GENOMIC DNA]</scope>
    <source>
        <strain evidence="2">cv. Punajuju</strain>
        <tissue evidence="1">Leaves</tissue>
    </source>
</reference>